<name>A0A9Q9STY4_MOOP1</name>
<evidence type="ECO:0000313" key="1">
    <source>
        <dbReference type="EMBL" id="WAN69609.1"/>
    </source>
</evidence>
<dbReference type="AlphaFoldDB" id="A0A9Q9STY4"/>
<gene>
    <name evidence="1" type="ORF">BJP36_36570</name>
</gene>
<sequence>MRYAHATQTAKGLWPRYLRCEREQLLNKRGKHSINLSYGKLMADG</sequence>
<dbReference type="Proteomes" id="UP000176944">
    <property type="component" value="Chromosome"/>
</dbReference>
<proteinExistence type="predicted"/>
<dbReference type="EMBL" id="CP017708">
    <property type="protein sequence ID" value="WAN69609.1"/>
    <property type="molecule type" value="Genomic_DNA"/>
</dbReference>
<accession>A0A9Q9STY4</accession>
<organism evidence="1">
    <name type="scientific">Moorena producens (strain JHB)</name>
    <dbReference type="NCBI Taxonomy" id="1454205"/>
    <lineage>
        <taxon>Bacteria</taxon>
        <taxon>Bacillati</taxon>
        <taxon>Cyanobacteriota</taxon>
        <taxon>Cyanophyceae</taxon>
        <taxon>Coleofasciculales</taxon>
        <taxon>Coleofasciculaceae</taxon>
        <taxon>Moorena</taxon>
    </lineage>
</organism>
<reference evidence="1" key="1">
    <citation type="journal article" date="2017" name="Proc. Natl. Acad. Sci. U.S.A.">
        <title>Comparative genomics uncovers the prolific and distinctive metabolic potential of the cyanobacterial genus Moorea.</title>
        <authorList>
            <person name="Leao T."/>
            <person name="Castelao G."/>
            <person name="Korobeynikov A."/>
            <person name="Monroe E.A."/>
            <person name="Podell S."/>
            <person name="Glukhov E."/>
            <person name="Allen E.E."/>
            <person name="Gerwick W.H."/>
            <person name="Gerwick L."/>
        </authorList>
    </citation>
    <scope>NUCLEOTIDE SEQUENCE</scope>
    <source>
        <strain evidence="1">JHB</strain>
    </source>
</reference>
<reference evidence="1" key="2">
    <citation type="submission" date="2022-10" db="EMBL/GenBank/DDBJ databases">
        <authorList>
            <person name="Ngo T.-E."/>
        </authorList>
    </citation>
    <scope>NUCLEOTIDE SEQUENCE</scope>
    <source>
        <strain evidence="1">JHB</strain>
    </source>
</reference>
<protein>
    <submittedName>
        <fullName evidence="1">Uncharacterized protein</fullName>
    </submittedName>
</protein>